<dbReference type="PANTHER" id="PTHR35307:SF6">
    <property type="entry name" value="TRANSMEMBRANE PROTEIN"/>
    <property type="match status" value="1"/>
</dbReference>
<evidence type="ECO:0000256" key="1">
    <source>
        <dbReference type="SAM" id="Coils"/>
    </source>
</evidence>
<reference evidence="4 5" key="1">
    <citation type="submission" date="2024-01" db="EMBL/GenBank/DDBJ databases">
        <title>Genome assemblies of Stephania.</title>
        <authorList>
            <person name="Yang L."/>
        </authorList>
    </citation>
    <scope>NUCLEOTIDE SEQUENCE [LARGE SCALE GENOMIC DNA]</scope>
    <source>
        <strain evidence="4">YNDBR</strain>
        <tissue evidence="4">Leaf</tissue>
    </source>
</reference>
<evidence type="ECO:0000313" key="5">
    <source>
        <dbReference type="Proteomes" id="UP001420932"/>
    </source>
</evidence>
<organism evidence="4 5">
    <name type="scientific">Stephania yunnanensis</name>
    <dbReference type="NCBI Taxonomy" id="152371"/>
    <lineage>
        <taxon>Eukaryota</taxon>
        <taxon>Viridiplantae</taxon>
        <taxon>Streptophyta</taxon>
        <taxon>Embryophyta</taxon>
        <taxon>Tracheophyta</taxon>
        <taxon>Spermatophyta</taxon>
        <taxon>Magnoliopsida</taxon>
        <taxon>Ranunculales</taxon>
        <taxon>Menispermaceae</taxon>
        <taxon>Menispermoideae</taxon>
        <taxon>Cissampelideae</taxon>
        <taxon>Stephania</taxon>
    </lineage>
</organism>
<dbReference type="EMBL" id="JBBNAF010000003">
    <property type="protein sequence ID" value="KAK9159603.1"/>
    <property type="molecule type" value="Genomic_DNA"/>
</dbReference>
<accession>A0AAP0KX59</accession>
<dbReference type="AlphaFoldDB" id="A0AAP0KX59"/>
<sequence>MFCYLNLLLYLPCSTKYRLLFDFKLLKCMAKLQCANSNGYSSPVPIIGLYIAIASLACLLLMLYDILFAIRRKNRHIPCRRFSLNSVTISLLAIVAKLPLDLTTNMPSARDQLSKLSGTAMSCVCIDFMAPSIASSKESESVSNMASLSIFVVTVAVNICIQLALDVLSEPHISLLLYLPDGPTILESIRHFLAQLPNCVFKQVNDGSVEDCEERARFIAKHLCELPSSLEDKVQWKVPVGFPNTPHFFDSPQDHLARLPAYGLHELEELQRDHQRLQETLLKERMERQEQMQRDKMERQEETREMQDRLARMETLLMQHLGIRPHVPPTPQTPPSQGTERSGPQSDDHPGHLTTEITPSQSGHPHEHRSGHLISPHRRMSEDQRHLLDDHDEFMEQLMPPPRPPPRQEYVQRSRLICVLHKETNLPHHLGCKFQRILCASLMLWDIFFAMRRKARYIPCRLFSLNSVTLTLLAIVAKLPVDLTTHMPSARDQLSKLSGTAMSCICVGFMAPSFASNEESENVSNMASLSIFVVTVADKAPFVLQVQEPLSGFRDSALRCIPCKWFALNSAALTLLAIASKLPVDLTTYTPSAGDHNQSLLAQPWPQFDLSSIIAVGGLAAAFRSMAIVFDPPSRSDSAATEFDVKPLMQALDKAFEIVHYIDEKINVGNSQDGMKRRLAKILLALKYIPCTWFSLNSATLALLAIASKLPVDLTTYMPRAGDQLSKLTGTTMKLSKLFINAFGNFQDGMKRRFAKVLLALKNVHLSKNDSSAAHLDTSVNEAWSSITNEMKAFPDGLAKREMEIIRDFVHGQKYASIGELHKDLEQLLVDEAIDIVYYIDRKINVGNFQDGIKRRIAKILLAHKNFLLRKKDSNACLDTSVNEALSSIENEWNAFPDGLAHREIAVIMDFISVQEYASIEELYEDLEQLFVDMLVDQDAGGSTIQVPNVGDLDVEIAIESKLPVDLTTHMPSARDQLSKLSGTAMSCICVDFMAPFFASNEESENVSNMASLSIFVVTVAVNI</sequence>
<keyword evidence="3" id="KW-0812">Transmembrane</keyword>
<keyword evidence="3" id="KW-0472">Membrane</keyword>
<feature type="region of interest" description="Disordered" evidence="2">
    <location>
        <begin position="323"/>
        <end position="381"/>
    </location>
</feature>
<gene>
    <name evidence="4" type="ORF">Syun_005944</name>
</gene>
<keyword evidence="1" id="KW-0175">Coiled coil</keyword>
<dbReference type="Proteomes" id="UP001420932">
    <property type="component" value="Unassembled WGS sequence"/>
</dbReference>
<keyword evidence="3" id="KW-1133">Transmembrane helix</keyword>
<protein>
    <submittedName>
        <fullName evidence="4">Uncharacterized protein</fullName>
    </submittedName>
</protein>
<proteinExistence type="predicted"/>
<feature type="transmembrane region" description="Helical" evidence="3">
    <location>
        <begin position="47"/>
        <end position="70"/>
    </location>
</feature>
<feature type="transmembrane region" description="Helical" evidence="3">
    <location>
        <begin position="82"/>
        <end position="100"/>
    </location>
</feature>
<feature type="coiled-coil region" evidence="1">
    <location>
        <begin position="267"/>
        <end position="303"/>
    </location>
</feature>
<dbReference type="PANTHER" id="PTHR35307">
    <property type="entry name" value="PROTEIN, PUTATIVE-RELATED"/>
    <property type="match status" value="1"/>
</dbReference>
<evidence type="ECO:0000313" key="4">
    <source>
        <dbReference type="EMBL" id="KAK9159603.1"/>
    </source>
</evidence>
<keyword evidence="5" id="KW-1185">Reference proteome</keyword>
<name>A0AAP0KX59_9MAGN</name>
<feature type="compositionally biased region" description="Polar residues" evidence="2">
    <location>
        <begin position="336"/>
        <end position="345"/>
    </location>
</feature>
<evidence type="ECO:0000256" key="2">
    <source>
        <dbReference type="SAM" id="MobiDB-lite"/>
    </source>
</evidence>
<evidence type="ECO:0000256" key="3">
    <source>
        <dbReference type="SAM" id="Phobius"/>
    </source>
</evidence>
<comment type="caution">
    <text evidence="4">The sequence shown here is derived from an EMBL/GenBank/DDBJ whole genome shotgun (WGS) entry which is preliminary data.</text>
</comment>